<feature type="domain" description="Fibronectin type-III" evidence="11">
    <location>
        <begin position="700"/>
        <end position="797"/>
    </location>
</feature>
<dbReference type="SMART" id="SM00060">
    <property type="entry name" value="FN3"/>
    <property type="match status" value="1"/>
</dbReference>
<accession>A0ABW3TTU3</accession>
<dbReference type="Gene3D" id="2.60.40.10">
    <property type="entry name" value="Immunoglobulins"/>
    <property type="match status" value="1"/>
</dbReference>
<evidence type="ECO:0000256" key="6">
    <source>
        <dbReference type="ARBA" id="ARBA00023268"/>
    </source>
</evidence>
<feature type="transmembrane region" description="Helical" evidence="10">
    <location>
        <begin position="37"/>
        <end position="60"/>
    </location>
</feature>
<evidence type="ECO:0000313" key="13">
    <source>
        <dbReference type="Proteomes" id="UP001597231"/>
    </source>
</evidence>
<feature type="compositionally biased region" description="Low complexity" evidence="9">
    <location>
        <begin position="814"/>
        <end position="871"/>
    </location>
</feature>
<dbReference type="InterPro" id="IPR001460">
    <property type="entry name" value="PCN-bd_Tpept"/>
</dbReference>
<evidence type="ECO:0000256" key="3">
    <source>
        <dbReference type="ARBA" id="ARBA00022676"/>
    </source>
</evidence>
<dbReference type="Pfam" id="PF00041">
    <property type="entry name" value="fn3"/>
    <property type="match status" value="1"/>
</dbReference>
<keyword evidence="2" id="KW-0645">Protease</keyword>
<comment type="caution">
    <text evidence="12">The sequence shown here is derived from an EMBL/GenBank/DDBJ whole genome shotgun (WGS) entry which is preliminary data.</text>
</comment>
<evidence type="ECO:0000256" key="9">
    <source>
        <dbReference type="SAM" id="MobiDB-lite"/>
    </source>
</evidence>
<dbReference type="NCBIfam" id="TIGR02074">
    <property type="entry name" value="PBP_1a_fam"/>
    <property type="match status" value="1"/>
</dbReference>
<keyword evidence="10" id="KW-1133">Transmembrane helix</keyword>
<comment type="catalytic activity">
    <reaction evidence="8">
        <text>[GlcNAc-(1-&gt;4)-Mur2Ac(oyl-L-Ala-gamma-D-Glu-L-Lys-D-Ala-D-Ala)](n)-di-trans,octa-cis-undecaprenyl diphosphate + beta-D-GlcNAc-(1-&gt;4)-Mur2Ac(oyl-L-Ala-gamma-D-Glu-L-Lys-D-Ala-D-Ala)-di-trans,octa-cis-undecaprenyl diphosphate = [GlcNAc-(1-&gt;4)-Mur2Ac(oyl-L-Ala-gamma-D-Glu-L-Lys-D-Ala-D-Ala)](n+1)-di-trans,octa-cis-undecaprenyl diphosphate + di-trans,octa-cis-undecaprenyl diphosphate + H(+)</text>
        <dbReference type="Rhea" id="RHEA:23708"/>
        <dbReference type="Rhea" id="RHEA-COMP:9602"/>
        <dbReference type="Rhea" id="RHEA-COMP:9603"/>
        <dbReference type="ChEBI" id="CHEBI:15378"/>
        <dbReference type="ChEBI" id="CHEBI:58405"/>
        <dbReference type="ChEBI" id="CHEBI:60033"/>
        <dbReference type="ChEBI" id="CHEBI:78435"/>
        <dbReference type="EC" id="2.4.99.28"/>
    </reaction>
</comment>
<dbReference type="PANTHER" id="PTHR32282:SF29">
    <property type="entry name" value="PENICILLIN-BINDING PROTEIN 1A"/>
    <property type="match status" value="1"/>
</dbReference>
<dbReference type="SUPFAM" id="SSF53955">
    <property type="entry name" value="Lysozyme-like"/>
    <property type="match status" value="1"/>
</dbReference>
<name>A0ABW3TTU3_9BACL</name>
<feature type="compositionally biased region" description="Acidic residues" evidence="9">
    <location>
        <begin position="793"/>
        <end position="809"/>
    </location>
</feature>
<reference evidence="13" key="1">
    <citation type="journal article" date="2019" name="Int. J. Syst. Evol. Microbiol.">
        <title>The Global Catalogue of Microorganisms (GCM) 10K type strain sequencing project: providing services to taxonomists for standard genome sequencing and annotation.</title>
        <authorList>
            <consortium name="The Broad Institute Genomics Platform"/>
            <consortium name="The Broad Institute Genome Sequencing Center for Infectious Disease"/>
            <person name="Wu L."/>
            <person name="Ma J."/>
        </authorList>
    </citation>
    <scope>NUCLEOTIDE SEQUENCE [LARGE SCALE GENOMIC DNA]</scope>
    <source>
        <strain evidence="13">CCUG 53915</strain>
    </source>
</reference>
<keyword evidence="4" id="KW-0808">Transferase</keyword>
<dbReference type="InterPro" id="IPR036116">
    <property type="entry name" value="FN3_sf"/>
</dbReference>
<keyword evidence="5" id="KW-0378">Hydrolase</keyword>
<feature type="region of interest" description="Disordered" evidence="9">
    <location>
        <begin position="783"/>
        <end position="890"/>
    </location>
</feature>
<protein>
    <submittedName>
        <fullName evidence="12">PBP1A family penicillin-binding protein</fullName>
    </submittedName>
</protein>
<evidence type="ECO:0000259" key="11">
    <source>
        <dbReference type="PROSITE" id="PS50853"/>
    </source>
</evidence>
<dbReference type="InterPro" id="IPR013783">
    <property type="entry name" value="Ig-like_fold"/>
</dbReference>
<dbReference type="Pfam" id="PF00912">
    <property type="entry name" value="Transgly"/>
    <property type="match status" value="1"/>
</dbReference>
<evidence type="ECO:0000313" key="12">
    <source>
        <dbReference type="EMBL" id="MFD1203923.1"/>
    </source>
</evidence>
<dbReference type="InterPro" id="IPR001264">
    <property type="entry name" value="Glyco_trans_51"/>
</dbReference>
<dbReference type="InterPro" id="IPR003961">
    <property type="entry name" value="FN3_dom"/>
</dbReference>
<dbReference type="Pfam" id="PF00905">
    <property type="entry name" value="Transpeptidase"/>
    <property type="match status" value="1"/>
</dbReference>
<keyword evidence="1" id="KW-0121">Carboxypeptidase</keyword>
<dbReference type="InterPro" id="IPR023346">
    <property type="entry name" value="Lysozyme-like_dom_sf"/>
</dbReference>
<evidence type="ECO:0000256" key="8">
    <source>
        <dbReference type="ARBA" id="ARBA00049902"/>
    </source>
</evidence>
<dbReference type="Gene3D" id="1.10.3810.10">
    <property type="entry name" value="Biosynthetic peptidoglycan transglycosylase-like"/>
    <property type="match status" value="1"/>
</dbReference>
<evidence type="ECO:0000256" key="10">
    <source>
        <dbReference type="SAM" id="Phobius"/>
    </source>
</evidence>
<evidence type="ECO:0000256" key="4">
    <source>
        <dbReference type="ARBA" id="ARBA00022679"/>
    </source>
</evidence>
<feature type="compositionally biased region" description="Acidic residues" evidence="9">
    <location>
        <begin position="878"/>
        <end position="890"/>
    </location>
</feature>
<dbReference type="CDD" id="cd00063">
    <property type="entry name" value="FN3"/>
    <property type="match status" value="1"/>
</dbReference>
<proteinExistence type="predicted"/>
<dbReference type="PROSITE" id="PS50853">
    <property type="entry name" value="FN3"/>
    <property type="match status" value="1"/>
</dbReference>
<keyword evidence="10" id="KW-0812">Transmembrane</keyword>
<keyword evidence="3" id="KW-0328">Glycosyltransferase</keyword>
<dbReference type="InterPro" id="IPR036950">
    <property type="entry name" value="PBP_transglycosylase"/>
</dbReference>
<dbReference type="RefSeq" id="WP_381479663.1">
    <property type="nucleotide sequence ID" value="NZ_JBHTLT010000013.1"/>
</dbReference>
<organism evidence="12 13">
    <name type="scientific">Sporosarcina contaminans</name>
    <dbReference type="NCBI Taxonomy" id="633403"/>
    <lineage>
        <taxon>Bacteria</taxon>
        <taxon>Bacillati</taxon>
        <taxon>Bacillota</taxon>
        <taxon>Bacilli</taxon>
        <taxon>Bacillales</taxon>
        <taxon>Caryophanaceae</taxon>
        <taxon>Sporosarcina</taxon>
    </lineage>
</organism>
<dbReference type="SUPFAM" id="SSF56601">
    <property type="entry name" value="beta-lactamase/transpeptidase-like"/>
    <property type="match status" value="1"/>
</dbReference>
<dbReference type="InterPro" id="IPR012338">
    <property type="entry name" value="Beta-lactam/transpept-like"/>
</dbReference>
<comment type="catalytic activity">
    <reaction evidence="7">
        <text>Preferential cleavage: (Ac)2-L-Lys-D-Ala-|-D-Ala. Also transpeptidation of peptidyl-alanyl moieties that are N-acyl substituents of D-alanine.</text>
        <dbReference type="EC" id="3.4.16.4"/>
    </reaction>
</comment>
<keyword evidence="10" id="KW-0472">Membrane</keyword>
<dbReference type="Proteomes" id="UP001597231">
    <property type="component" value="Unassembled WGS sequence"/>
</dbReference>
<sequence>MSEQTNSRAARRQKLEAERKRKKGSSPKRFGSILKKVIMAIVIAGLALFVGGVGLFAFYASTAPDLDENLLKDPLTSQLLDKNGDVFVKLGAEKREYVPYDEIPDMMEQAILATEDVRFYKHHGMDFWRLGGAILANLRGGFGSEGASTLTQQVIKNSFLTDEKTLKRKAQEAWLAFKLEREYSKEEIFEMYFNKVLMGRNIYGFGTASQEFFGKDLDELSLEQYALLAGMPQSPNAYYPFRNPERAEKRRNIVLTLMEKHGKISKAEMEAAKATPIASTILPEDERKEMENNKYPAYVDVVLDELEAAGMMDLVAEGVTIQTNLDPKAQEAVEREINSPIYESDEMQAAMTVLDTKTGEIVAVGGGRNFTGRNTNFATRDNPRQPGSVIKPILSYGPIIENKAWSTGQIIVDEPYKYKGTDISIRNVDGGYAGPITIREALYNSRNIPAIKVFEEVGTQKARDFAGKLGLNYKDMVSSEAIGGGSNEFSTIEIAGAYSALGNGGIYTKPHTVKKIILRDGKTEKNMVPDPVTAMKDSTAYMVTDMLRDVMTKGTGKKANVSGLDIAGKTGTTNYSAKTIKERGYKNTYVPDSWFTGYTTNYTISVWGGYSKNEPIKTYDKGRDVPKILFHNVMREISSNKETARFKQPSSVEEAKILKGSNPIVLASPSTPAALTSTELFVRGTVPEEMAEEELTELAAPSDLTAQYDADSNSITLSWNHEDPNEELIDGEVQFNVLVSVDGSEPQNITTTAEHSVTFQGVEIGRTYVFSVTAIANDIESSPASTSLMVEGNTDEDPVDEEENEDDYSDNDHWNNGGDNNGDNNNGNGNGNGNWNNNGNNGNNQNNGDDSGNNGNNNGNWNNNGNNPGSSNDKDDGSDNSGEESSDDTE</sequence>
<dbReference type="InterPro" id="IPR050396">
    <property type="entry name" value="Glycosyltr_51/Transpeptidase"/>
</dbReference>
<dbReference type="PANTHER" id="PTHR32282">
    <property type="entry name" value="BINDING PROTEIN TRANSPEPTIDASE, PUTATIVE-RELATED"/>
    <property type="match status" value="1"/>
</dbReference>
<evidence type="ECO:0000256" key="1">
    <source>
        <dbReference type="ARBA" id="ARBA00022645"/>
    </source>
</evidence>
<keyword evidence="6" id="KW-0511">Multifunctional enzyme</keyword>
<dbReference type="EMBL" id="JBHTLT010000013">
    <property type="protein sequence ID" value="MFD1203923.1"/>
    <property type="molecule type" value="Genomic_DNA"/>
</dbReference>
<evidence type="ECO:0000256" key="7">
    <source>
        <dbReference type="ARBA" id="ARBA00034000"/>
    </source>
</evidence>
<feature type="region of interest" description="Disordered" evidence="9">
    <location>
        <begin position="1"/>
        <end position="27"/>
    </location>
</feature>
<evidence type="ECO:0000256" key="2">
    <source>
        <dbReference type="ARBA" id="ARBA00022670"/>
    </source>
</evidence>
<keyword evidence="13" id="KW-1185">Reference proteome</keyword>
<evidence type="ECO:0000256" key="5">
    <source>
        <dbReference type="ARBA" id="ARBA00022801"/>
    </source>
</evidence>
<dbReference type="Gene3D" id="3.40.710.10">
    <property type="entry name" value="DD-peptidase/beta-lactamase superfamily"/>
    <property type="match status" value="1"/>
</dbReference>
<gene>
    <name evidence="12" type="ORF">ACFQ38_02095</name>
</gene>
<dbReference type="SUPFAM" id="SSF49265">
    <property type="entry name" value="Fibronectin type III"/>
    <property type="match status" value="1"/>
</dbReference>